<dbReference type="GeneID" id="18930784"/>
<dbReference type="Proteomes" id="UP000001072">
    <property type="component" value="Unassembled WGS sequence"/>
</dbReference>
<dbReference type="KEGG" id="mlr:MELLADRAFT_67206"/>
<proteinExistence type="predicted"/>
<dbReference type="HOGENOM" id="CLU_1855721_0_0_1"/>
<name>F4S270_MELLP</name>
<organism evidence="2">
    <name type="scientific">Melampsora larici-populina (strain 98AG31 / pathotype 3-4-7)</name>
    <name type="common">Poplar leaf rust fungus</name>
    <dbReference type="NCBI Taxonomy" id="747676"/>
    <lineage>
        <taxon>Eukaryota</taxon>
        <taxon>Fungi</taxon>
        <taxon>Dikarya</taxon>
        <taxon>Basidiomycota</taxon>
        <taxon>Pucciniomycotina</taxon>
        <taxon>Pucciniomycetes</taxon>
        <taxon>Pucciniales</taxon>
        <taxon>Melampsoraceae</taxon>
        <taxon>Melampsora</taxon>
    </lineage>
</organism>
<sequence>MWDDLTLQMGILVKMCNNPGTALLGARVSALTPSRRIVRFSQPGLLPDQAVTIDGSISLAAQLGLLWCHVHVYNKANIKMVIHVSKTTNKSHLFNGGHKEELELRLSDPMRSVRPAAAKSSGLSNAANMDVTLHEFWK</sequence>
<dbReference type="EMBL" id="GL883139">
    <property type="protein sequence ID" value="EGG01306.1"/>
    <property type="molecule type" value="Genomic_DNA"/>
</dbReference>
<dbReference type="RefSeq" id="XP_007415407.1">
    <property type="nucleotide sequence ID" value="XM_007415345.1"/>
</dbReference>
<reference evidence="2" key="1">
    <citation type="journal article" date="2011" name="Proc. Natl. Acad. Sci. U.S.A.">
        <title>Obligate biotrophy features unraveled by the genomic analysis of rust fungi.</title>
        <authorList>
            <person name="Duplessis S."/>
            <person name="Cuomo C.A."/>
            <person name="Lin Y.-C."/>
            <person name="Aerts A."/>
            <person name="Tisserant E."/>
            <person name="Veneault-Fourrey C."/>
            <person name="Joly D.L."/>
            <person name="Hacquard S."/>
            <person name="Amselem J."/>
            <person name="Cantarel B.L."/>
            <person name="Chiu R."/>
            <person name="Coutinho P.M."/>
            <person name="Feau N."/>
            <person name="Field M."/>
            <person name="Frey P."/>
            <person name="Gelhaye E."/>
            <person name="Goldberg J."/>
            <person name="Grabherr M.G."/>
            <person name="Kodira C.D."/>
            <person name="Kohler A."/>
            <person name="Kuees U."/>
            <person name="Lindquist E.A."/>
            <person name="Lucas S.M."/>
            <person name="Mago R."/>
            <person name="Mauceli E."/>
            <person name="Morin E."/>
            <person name="Murat C."/>
            <person name="Pangilinan J.L."/>
            <person name="Park R."/>
            <person name="Pearson M."/>
            <person name="Quesneville H."/>
            <person name="Rouhier N."/>
            <person name="Sakthikumar S."/>
            <person name="Salamov A.A."/>
            <person name="Schmutz J."/>
            <person name="Selles B."/>
            <person name="Shapiro H."/>
            <person name="Tanguay P."/>
            <person name="Tuskan G.A."/>
            <person name="Henrissat B."/>
            <person name="Van de Peer Y."/>
            <person name="Rouze P."/>
            <person name="Ellis J.G."/>
            <person name="Dodds P.N."/>
            <person name="Schein J.E."/>
            <person name="Zhong S."/>
            <person name="Hamelin R.C."/>
            <person name="Grigoriev I.V."/>
            <person name="Szabo L.J."/>
            <person name="Martin F."/>
        </authorList>
    </citation>
    <scope>NUCLEOTIDE SEQUENCE [LARGE SCALE GENOMIC DNA]</scope>
    <source>
        <strain evidence="2">98AG31 / pathotype 3-4-7</strain>
    </source>
</reference>
<evidence type="ECO:0000313" key="2">
    <source>
        <dbReference type="Proteomes" id="UP000001072"/>
    </source>
</evidence>
<dbReference type="InParanoid" id="F4S270"/>
<keyword evidence="2" id="KW-1185">Reference proteome</keyword>
<gene>
    <name evidence="1" type="ORF">MELLADRAFT_67206</name>
</gene>
<protein>
    <submittedName>
        <fullName evidence="1">Uncharacterized protein</fullName>
    </submittedName>
</protein>
<dbReference type="VEuPathDB" id="FungiDB:MELLADRAFT_67206"/>
<evidence type="ECO:0000313" key="1">
    <source>
        <dbReference type="EMBL" id="EGG01306.1"/>
    </source>
</evidence>
<accession>F4S270</accession>
<dbReference type="AlphaFoldDB" id="F4S270"/>